<name>A0A1I4QJ02_9PROT</name>
<sequence>MSLIVARQINDEIFVIADTKFTVNGADTTTQAEQYIGGLKVVILAPGLFVAFAGNIEYARQAIERIYDKGLFLFDKNQVIDYFLYHHNRAEHQTDFIVGVIVEKRDNPAFFEKELFKIANGKVQWEKQVTHIGDIDAYSKFQSFFHSEENKSPVPTFEISRLGKNKIPEFHAHLAKSMNAMMQVIDDPNISSIDGIRTVVISEENQFYYIEYLQVRGNPIPIRNEPNSPVYFGGAAEGSDIKHVGLYTGIGLGIFPVFFESGKFGLIYHPESSFKPTILRCNSENEFLEYVKKSITIAHERALLYQERVDNHT</sequence>
<evidence type="ECO:0000313" key="1">
    <source>
        <dbReference type="EMBL" id="SFM40041.1"/>
    </source>
</evidence>
<evidence type="ECO:0000313" key="2">
    <source>
        <dbReference type="Proteomes" id="UP000183287"/>
    </source>
</evidence>
<dbReference type="EMBL" id="FOUB01000027">
    <property type="protein sequence ID" value="SFM40041.1"/>
    <property type="molecule type" value="Genomic_DNA"/>
</dbReference>
<gene>
    <name evidence="1" type="ORF">SAMN05421863_10273</name>
</gene>
<accession>A0A1I4QJ02</accession>
<dbReference type="Proteomes" id="UP000183287">
    <property type="component" value="Unassembled WGS sequence"/>
</dbReference>
<dbReference type="OrthoDB" id="9955255at2"/>
<dbReference type="RefSeq" id="WP_074905606.1">
    <property type="nucleotide sequence ID" value="NZ_FOUB01000027.1"/>
</dbReference>
<organism evidence="1 2">
    <name type="scientific">Nitrosomonas communis</name>
    <dbReference type="NCBI Taxonomy" id="44574"/>
    <lineage>
        <taxon>Bacteria</taxon>
        <taxon>Pseudomonadati</taxon>
        <taxon>Pseudomonadota</taxon>
        <taxon>Betaproteobacteria</taxon>
        <taxon>Nitrosomonadales</taxon>
        <taxon>Nitrosomonadaceae</taxon>
        <taxon>Nitrosomonas</taxon>
    </lineage>
</organism>
<proteinExistence type="predicted"/>
<reference evidence="2" key="1">
    <citation type="submission" date="2016-10" db="EMBL/GenBank/DDBJ databases">
        <authorList>
            <person name="Varghese N."/>
            <person name="Submissions S."/>
        </authorList>
    </citation>
    <scope>NUCLEOTIDE SEQUENCE [LARGE SCALE GENOMIC DNA]</scope>
    <source>
        <strain evidence="2">Nm44</strain>
    </source>
</reference>
<protein>
    <submittedName>
        <fullName evidence="1">Uncharacterized protein</fullName>
    </submittedName>
</protein>
<keyword evidence="2" id="KW-1185">Reference proteome</keyword>
<dbReference type="AlphaFoldDB" id="A0A1I4QJ02"/>